<comment type="function">
    <text evidence="7">Catalyzes the ATP-dependent amidation of deamido-NAD to form NAD. Uses L-glutamine as a nitrogen source.</text>
</comment>
<dbReference type="Pfam" id="PF00795">
    <property type="entry name" value="CN_hydrolase"/>
    <property type="match status" value="1"/>
</dbReference>
<evidence type="ECO:0000256" key="2">
    <source>
        <dbReference type="ARBA" id="ARBA00007145"/>
    </source>
</evidence>
<comment type="pathway">
    <text evidence="1 7 8">Cofactor biosynthesis; NAD(+) biosynthesis; NAD(+) from deamido-NAD(+) (L-Gln route): step 1/1.</text>
</comment>
<evidence type="ECO:0000259" key="10">
    <source>
        <dbReference type="PROSITE" id="PS50263"/>
    </source>
</evidence>
<dbReference type="GO" id="GO:0005737">
    <property type="term" value="C:cytoplasm"/>
    <property type="evidence" value="ECO:0007669"/>
    <property type="project" value="InterPro"/>
</dbReference>
<dbReference type="PIRSF" id="PIRSF006630">
    <property type="entry name" value="NADS_GAT"/>
    <property type="match status" value="1"/>
</dbReference>
<reference evidence="11 12" key="1">
    <citation type="submission" date="2006-01" db="EMBL/GenBank/DDBJ databases">
        <authorList>
            <person name="Hagstrom A."/>
            <person name="Ferriera S."/>
            <person name="Johnson J."/>
            <person name="Kravitz S."/>
            <person name="Halpern A."/>
            <person name="Remington K."/>
            <person name="Beeson K."/>
            <person name="Tran B."/>
            <person name="Rogers Y.-H."/>
            <person name="Friedman R."/>
            <person name="Venter J.C."/>
        </authorList>
    </citation>
    <scope>NUCLEOTIDE SEQUENCE [LARGE SCALE GENOMIC DNA]</scope>
    <source>
        <strain evidence="11 12">SKA53</strain>
    </source>
</reference>
<evidence type="ECO:0000256" key="1">
    <source>
        <dbReference type="ARBA" id="ARBA00005188"/>
    </source>
</evidence>
<feature type="binding site" evidence="7">
    <location>
        <position position="522"/>
    </location>
    <ligand>
        <name>deamido-NAD(+)</name>
        <dbReference type="ChEBI" id="CHEBI:58437"/>
        <note>ligand shared between two neighboring subunits</note>
    </ligand>
</feature>
<dbReference type="AlphaFoldDB" id="A3V0T4"/>
<dbReference type="InterPro" id="IPR036526">
    <property type="entry name" value="C-N_Hydrolase_sf"/>
</dbReference>
<dbReference type="RefSeq" id="WP_007205749.1">
    <property type="nucleotide sequence ID" value="NZ_CH672414.1"/>
</dbReference>
<organism evidence="11 12">
    <name type="scientific">Yoonia vestfoldensis SKA53</name>
    <dbReference type="NCBI Taxonomy" id="314232"/>
    <lineage>
        <taxon>Bacteria</taxon>
        <taxon>Pseudomonadati</taxon>
        <taxon>Pseudomonadota</taxon>
        <taxon>Alphaproteobacteria</taxon>
        <taxon>Rhodobacterales</taxon>
        <taxon>Paracoccaceae</taxon>
        <taxon>Yoonia</taxon>
    </lineage>
</organism>
<dbReference type="EMBL" id="AAMS01000001">
    <property type="protein sequence ID" value="EAQ07847.1"/>
    <property type="molecule type" value="Genomic_DNA"/>
</dbReference>
<dbReference type="InterPro" id="IPR003010">
    <property type="entry name" value="C-N_Hydrolase"/>
</dbReference>
<keyword evidence="3 7" id="KW-0436">Ligase</keyword>
<feature type="binding site" evidence="7">
    <location>
        <position position="374"/>
    </location>
    <ligand>
        <name>deamido-NAD(+)</name>
        <dbReference type="ChEBI" id="CHEBI:58437"/>
        <note>ligand shared between two neighboring subunits</note>
    </ligand>
</feature>
<feature type="active site" description="Nucleophile; for glutaminase activity" evidence="7">
    <location>
        <position position="150"/>
    </location>
</feature>
<feature type="binding site" evidence="7">
    <location>
        <position position="176"/>
    </location>
    <ligand>
        <name>L-glutamine</name>
        <dbReference type="ChEBI" id="CHEBI:58359"/>
    </ligand>
</feature>
<keyword evidence="5 7" id="KW-0067">ATP-binding</keyword>
<feature type="binding site" evidence="7">
    <location>
        <position position="403"/>
    </location>
    <ligand>
        <name>deamido-NAD(+)</name>
        <dbReference type="ChEBI" id="CHEBI:58437"/>
        <note>ligand shared between two neighboring subunits</note>
    </ligand>
</feature>
<evidence type="ECO:0000256" key="9">
    <source>
        <dbReference type="RuleBase" id="RU003811"/>
    </source>
</evidence>
<feature type="active site" description="For glutaminase activity" evidence="7">
    <location>
        <position position="113"/>
    </location>
</feature>
<keyword evidence="12" id="KW-1185">Reference proteome</keyword>
<comment type="catalytic activity">
    <reaction evidence="7 8">
        <text>deamido-NAD(+) + L-glutamine + ATP + H2O = L-glutamate + AMP + diphosphate + NAD(+) + H(+)</text>
        <dbReference type="Rhea" id="RHEA:24384"/>
        <dbReference type="ChEBI" id="CHEBI:15377"/>
        <dbReference type="ChEBI" id="CHEBI:15378"/>
        <dbReference type="ChEBI" id="CHEBI:29985"/>
        <dbReference type="ChEBI" id="CHEBI:30616"/>
        <dbReference type="ChEBI" id="CHEBI:33019"/>
        <dbReference type="ChEBI" id="CHEBI:57540"/>
        <dbReference type="ChEBI" id="CHEBI:58359"/>
        <dbReference type="ChEBI" id="CHEBI:58437"/>
        <dbReference type="ChEBI" id="CHEBI:456215"/>
        <dbReference type="EC" id="6.3.5.1"/>
    </reaction>
</comment>
<accession>A3V0T4</accession>
<dbReference type="eggNOG" id="COG0388">
    <property type="taxonomic scope" value="Bacteria"/>
</dbReference>
<dbReference type="EC" id="6.3.5.1" evidence="7 8"/>
<dbReference type="eggNOG" id="COG0171">
    <property type="taxonomic scope" value="Bacteria"/>
</dbReference>
<dbReference type="NCBIfam" id="NF010588">
    <property type="entry name" value="PRK13981.1"/>
    <property type="match status" value="1"/>
</dbReference>
<sequence length="553" mass="60151">MTRIFRLTMAQLNPTLGDLAGNAALAAQAWAEGKAAGADLVVLPEMFLTGYQTQDLVRKPAFVADAASRLDALARACADGPVLGIGLPMVEDDNLYNCYVYLAGGKITARFRKHFLPNFNVFDEVRLFNSAAISGPVTLAGGPRIGTPICEDAWSPDVCETMVESGAQILVVPNGSPYFRDKFPIRLQTMIARVVENDVPLVYLNMIGGQDDQMFDGGSFVLNRGGKLAVQLPVFDAAITHVDFQETDQGWVTLDGPKALLPDDLEQDYRAMVEALRDYLRKTGFGKVLLGLSGGIDSAIVAAIAVDALGADQVRCVMLPSEYTSQASLDDAAAAARALGCRYDTVSIAGPRAAVTEALAPLFGDMPADLTEENIQSRIRGLLLMAQSNKFGEMLLTTGNKSEVAVGYATIYGDMAGGYNPIKDMYKTRVFDICRWRNAHHRDWMQGPAGQVIPPAIIDKPPSAELRPDQRDDDSLPPYDVLDGILAMLVDGDASVADCVAAGYDRATVKKIEHLVYISEYKRFQAAPGVRLSDRAFWLDRRYPIVNRWRDPS</sequence>
<comment type="caution">
    <text evidence="11">The sequence shown here is derived from an EMBL/GenBank/DDBJ whole genome shotgun (WGS) entry which is preliminary data.</text>
</comment>
<evidence type="ECO:0000256" key="4">
    <source>
        <dbReference type="ARBA" id="ARBA00022741"/>
    </source>
</evidence>
<evidence type="ECO:0000256" key="6">
    <source>
        <dbReference type="ARBA" id="ARBA00023027"/>
    </source>
</evidence>
<evidence type="ECO:0000256" key="7">
    <source>
        <dbReference type="HAMAP-Rule" id="MF_02090"/>
    </source>
</evidence>
<dbReference type="InterPro" id="IPR003694">
    <property type="entry name" value="NAD_synthase"/>
</dbReference>
<comment type="similarity">
    <text evidence="9">Belongs to the NAD synthetase family.</text>
</comment>
<feature type="binding site" evidence="7">
    <location>
        <position position="182"/>
    </location>
    <ligand>
        <name>L-glutamine</name>
        <dbReference type="ChEBI" id="CHEBI:58359"/>
    </ligand>
</feature>
<keyword evidence="6 7" id="KW-0520">NAD</keyword>
<keyword evidence="4 7" id="KW-0547">Nucleotide-binding</keyword>
<dbReference type="InterPro" id="IPR022310">
    <property type="entry name" value="NAD/GMP_synthase"/>
</dbReference>
<dbReference type="STRING" id="314232.SKA53_08994"/>
<dbReference type="UniPathway" id="UPA00253">
    <property type="reaction ID" value="UER00334"/>
</dbReference>
<dbReference type="PANTHER" id="PTHR23090">
    <property type="entry name" value="NH 3 /GLUTAMINE-DEPENDENT NAD + SYNTHETASE"/>
    <property type="match status" value="1"/>
</dbReference>
<dbReference type="SUPFAM" id="SSF56317">
    <property type="entry name" value="Carbon-nitrogen hydrolase"/>
    <property type="match status" value="1"/>
</dbReference>
<dbReference type="GO" id="GO:0008795">
    <property type="term" value="F:NAD+ synthase activity"/>
    <property type="evidence" value="ECO:0007669"/>
    <property type="project" value="UniProtKB-UniRule"/>
</dbReference>
<dbReference type="Pfam" id="PF02540">
    <property type="entry name" value="NAD_synthase"/>
    <property type="match status" value="1"/>
</dbReference>
<dbReference type="Gene3D" id="3.40.50.620">
    <property type="entry name" value="HUPs"/>
    <property type="match status" value="1"/>
</dbReference>
<dbReference type="HAMAP" id="MF_02090">
    <property type="entry name" value="NadE_glutamine_dep"/>
    <property type="match status" value="1"/>
</dbReference>
<dbReference type="GO" id="GO:0004359">
    <property type="term" value="F:glutaminase activity"/>
    <property type="evidence" value="ECO:0007669"/>
    <property type="project" value="InterPro"/>
</dbReference>
<dbReference type="CDD" id="cd07570">
    <property type="entry name" value="GAT_Gln-NAD-synth"/>
    <property type="match status" value="1"/>
</dbReference>
<evidence type="ECO:0000256" key="8">
    <source>
        <dbReference type="PIRNR" id="PIRNR006630"/>
    </source>
</evidence>
<dbReference type="SUPFAM" id="SSF52402">
    <property type="entry name" value="Adenine nucleotide alpha hydrolases-like"/>
    <property type="match status" value="1"/>
</dbReference>
<feature type="binding site" evidence="7">
    <location>
        <position position="398"/>
    </location>
    <ligand>
        <name>ATP</name>
        <dbReference type="ChEBI" id="CHEBI:30616"/>
    </ligand>
</feature>
<dbReference type="GO" id="GO:0003952">
    <property type="term" value="F:NAD+ synthase (glutamine-hydrolyzing) activity"/>
    <property type="evidence" value="ECO:0007669"/>
    <property type="project" value="UniProtKB-UniRule"/>
</dbReference>
<evidence type="ECO:0000313" key="12">
    <source>
        <dbReference type="Proteomes" id="UP000004507"/>
    </source>
</evidence>
<dbReference type="PANTHER" id="PTHR23090:SF9">
    <property type="entry name" value="GLUTAMINE-DEPENDENT NAD(+) SYNTHETASE"/>
    <property type="match status" value="1"/>
</dbReference>
<gene>
    <name evidence="7" type="primary">nadE</name>
    <name evidence="11" type="ORF">SKA53_08994</name>
</gene>
<evidence type="ECO:0000256" key="5">
    <source>
        <dbReference type="ARBA" id="ARBA00022840"/>
    </source>
</evidence>
<dbReference type="HOGENOM" id="CLU_022313_2_0_5"/>
<dbReference type="OrthoDB" id="9760188at2"/>
<name>A3V0T4_9RHOB</name>
<proteinExistence type="inferred from homology"/>
<dbReference type="CDD" id="cd00553">
    <property type="entry name" value="NAD_synthase"/>
    <property type="match status" value="1"/>
</dbReference>
<dbReference type="Proteomes" id="UP000004507">
    <property type="component" value="Unassembled WGS sequence"/>
</dbReference>
<dbReference type="InterPro" id="IPR014729">
    <property type="entry name" value="Rossmann-like_a/b/a_fold"/>
</dbReference>
<feature type="binding site" evidence="7">
    <location>
        <begin position="291"/>
        <end position="298"/>
    </location>
    <ligand>
        <name>ATP</name>
        <dbReference type="ChEBI" id="CHEBI:30616"/>
    </ligand>
</feature>
<evidence type="ECO:0000256" key="3">
    <source>
        <dbReference type="ARBA" id="ARBA00022598"/>
    </source>
</evidence>
<dbReference type="GO" id="GO:0005524">
    <property type="term" value="F:ATP binding"/>
    <property type="evidence" value="ECO:0007669"/>
    <property type="project" value="UniProtKB-UniRule"/>
</dbReference>
<dbReference type="InterPro" id="IPR014445">
    <property type="entry name" value="Gln-dep_NAD_synthase"/>
</dbReference>
<dbReference type="FunFam" id="3.40.50.620:FF:000106">
    <property type="entry name" value="Glutamine-dependent NAD(+) synthetase"/>
    <property type="match status" value="1"/>
</dbReference>
<comment type="caution">
    <text evidence="7">Lacks conserved residue(s) required for the propagation of feature annotation.</text>
</comment>
<dbReference type="Gene3D" id="3.60.110.10">
    <property type="entry name" value="Carbon-nitrogen hydrolase"/>
    <property type="match status" value="1"/>
</dbReference>
<comment type="similarity">
    <text evidence="2 7 8">In the C-terminal section; belongs to the NAD synthetase family.</text>
</comment>
<feature type="active site" description="Proton acceptor; for glutaminase activity" evidence="7">
    <location>
        <position position="45"/>
    </location>
</feature>
<feature type="domain" description="CN hydrolase" evidence="10">
    <location>
        <begin position="5"/>
        <end position="246"/>
    </location>
</feature>
<evidence type="ECO:0000313" key="11">
    <source>
        <dbReference type="EMBL" id="EAQ07847.1"/>
    </source>
</evidence>
<protein>
    <recommendedName>
        <fullName evidence="7 8">Glutamine-dependent NAD(+) synthetase</fullName>
        <ecNumber evidence="7 8">6.3.5.1</ecNumber>
    </recommendedName>
    <alternativeName>
        <fullName evidence="7 8">NAD(+) synthase [glutamine-hydrolyzing]</fullName>
    </alternativeName>
</protein>
<dbReference type="NCBIfam" id="TIGR00552">
    <property type="entry name" value="nadE"/>
    <property type="match status" value="1"/>
</dbReference>
<dbReference type="GO" id="GO:0009435">
    <property type="term" value="P:NAD+ biosynthetic process"/>
    <property type="evidence" value="ECO:0007669"/>
    <property type="project" value="UniProtKB-UniRule"/>
</dbReference>
<dbReference type="PROSITE" id="PS50263">
    <property type="entry name" value="CN_HYDROLASE"/>
    <property type="match status" value="1"/>
</dbReference>